<keyword evidence="2 4" id="KW-0548">Nucleotidyltransferase</keyword>
<protein>
    <submittedName>
        <fullName evidence="4">Nicotinate-nucleotide adenylyltransferase</fullName>
    </submittedName>
</protein>
<comment type="caution">
    <text evidence="4">The sequence shown here is derived from an EMBL/GenBank/DDBJ whole genome shotgun (WGS) entry which is preliminary data.</text>
</comment>
<organism evidence="4 5">
    <name type="scientific">Candidatus Desulfobia pelagia</name>
    <dbReference type="NCBI Taxonomy" id="2841692"/>
    <lineage>
        <taxon>Bacteria</taxon>
        <taxon>Pseudomonadati</taxon>
        <taxon>Thermodesulfobacteriota</taxon>
        <taxon>Desulfobulbia</taxon>
        <taxon>Desulfobulbales</taxon>
        <taxon>Desulfobulbaceae</taxon>
        <taxon>Candidatus Desulfobia</taxon>
    </lineage>
</organism>
<feature type="domain" description="Cytidyltransferase-like" evidence="3">
    <location>
        <begin position="7"/>
        <end position="151"/>
    </location>
</feature>
<evidence type="ECO:0000313" key="4">
    <source>
        <dbReference type="EMBL" id="MBC8317735.1"/>
    </source>
</evidence>
<dbReference type="GO" id="GO:0016779">
    <property type="term" value="F:nucleotidyltransferase activity"/>
    <property type="evidence" value="ECO:0007669"/>
    <property type="project" value="UniProtKB-KW"/>
</dbReference>
<proteinExistence type="predicted"/>
<evidence type="ECO:0000313" key="5">
    <source>
        <dbReference type="Proteomes" id="UP000614424"/>
    </source>
</evidence>
<sequence>MVKTGFIHGRFQVLHNDHLTYLLAGKKECEFLVVGITNPDPSLTKQDASDVSRSDDAENPLTYFERFLMVQAALVEAGLTLEEFMIVPFPVNFPELYRYYIPEDASFFLTIYDEWGERKLAMFEAFGLRTHILWRRLQDQKGLTSTDIRQRIAEGKQWQHMVPPAVARLIVEWRLAERLRQNKR</sequence>
<dbReference type="Gene3D" id="3.40.50.620">
    <property type="entry name" value="HUPs"/>
    <property type="match status" value="1"/>
</dbReference>
<evidence type="ECO:0000256" key="1">
    <source>
        <dbReference type="ARBA" id="ARBA00022679"/>
    </source>
</evidence>
<dbReference type="SUPFAM" id="SSF52374">
    <property type="entry name" value="Nucleotidylyl transferase"/>
    <property type="match status" value="1"/>
</dbReference>
<evidence type="ECO:0000259" key="3">
    <source>
        <dbReference type="Pfam" id="PF01467"/>
    </source>
</evidence>
<dbReference type="PANTHER" id="PTHR21342">
    <property type="entry name" value="PHOSPHOPANTETHEINE ADENYLYLTRANSFERASE"/>
    <property type="match status" value="1"/>
</dbReference>
<dbReference type="AlphaFoldDB" id="A0A8J6TFP1"/>
<name>A0A8J6TFP1_9BACT</name>
<reference evidence="4 5" key="1">
    <citation type="submission" date="2020-08" db="EMBL/GenBank/DDBJ databases">
        <title>Bridging the membrane lipid divide: bacteria of the FCB group superphylum have the potential to synthesize archaeal ether lipids.</title>
        <authorList>
            <person name="Villanueva L."/>
            <person name="Von Meijenfeldt F.A.B."/>
            <person name="Westbye A.B."/>
            <person name="Yadav S."/>
            <person name="Hopmans E.C."/>
            <person name="Dutilh B.E."/>
            <person name="Sinninghe Damste J.S."/>
        </authorList>
    </citation>
    <scope>NUCLEOTIDE SEQUENCE [LARGE SCALE GENOMIC DNA]</scope>
    <source>
        <strain evidence="4">NIOZ-UU47</strain>
    </source>
</reference>
<dbReference type="Proteomes" id="UP000614424">
    <property type="component" value="Unassembled WGS sequence"/>
</dbReference>
<keyword evidence="1" id="KW-0808">Transferase</keyword>
<dbReference type="PANTHER" id="PTHR21342:SF0">
    <property type="entry name" value="BIFUNCTIONAL NMN ADENYLYLTRANSFERASE_NUDIX HYDROLASE"/>
    <property type="match status" value="1"/>
</dbReference>
<gene>
    <name evidence="4" type="ORF">H8E41_07490</name>
</gene>
<dbReference type="Pfam" id="PF01467">
    <property type="entry name" value="CTP_transf_like"/>
    <property type="match status" value="1"/>
</dbReference>
<accession>A0A8J6TFP1</accession>
<dbReference type="InterPro" id="IPR004821">
    <property type="entry name" value="Cyt_trans-like"/>
</dbReference>
<dbReference type="InterPro" id="IPR014729">
    <property type="entry name" value="Rossmann-like_a/b/a_fold"/>
</dbReference>
<evidence type="ECO:0000256" key="2">
    <source>
        <dbReference type="ARBA" id="ARBA00022695"/>
    </source>
</evidence>
<dbReference type="EMBL" id="JACNJZ010000101">
    <property type="protein sequence ID" value="MBC8317735.1"/>
    <property type="molecule type" value="Genomic_DNA"/>
</dbReference>